<name>A0A9W6YKJ8_9STRA</name>
<keyword evidence="3" id="KW-0028">Amino-acid biosynthesis</keyword>
<dbReference type="FunFam" id="3.40.50.1100:FF:000016">
    <property type="entry name" value="Cysteine synthase A"/>
    <property type="match status" value="1"/>
</dbReference>
<dbReference type="EMBL" id="BSXW01012517">
    <property type="protein sequence ID" value="GMF65925.1"/>
    <property type="molecule type" value="Genomic_DNA"/>
</dbReference>
<evidence type="ECO:0000256" key="2">
    <source>
        <dbReference type="ARBA" id="ARBA00007103"/>
    </source>
</evidence>
<dbReference type="InterPro" id="IPR001926">
    <property type="entry name" value="TrpB-like_PALP"/>
</dbReference>
<dbReference type="CDD" id="cd01561">
    <property type="entry name" value="CBS_like"/>
    <property type="match status" value="1"/>
</dbReference>
<evidence type="ECO:0000256" key="3">
    <source>
        <dbReference type="ARBA" id="ARBA00022605"/>
    </source>
</evidence>
<comment type="cofactor">
    <cofactor evidence="1">
        <name>pyridoxal 5'-phosphate</name>
        <dbReference type="ChEBI" id="CHEBI:597326"/>
    </cofactor>
</comment>
<dbReference type="OrthoDB" id="10259545at2759"/>
<dbReference type="InterPro" id="IPR036052">
    <property type="entry name" value="TrpB-like_PALP_sf"/>
</dbReference>
<gene>
    <name evidence="8" type="ORF">Plil01_001850600</name>
</gene>
<sequence>MRSTVVLRRRGFSTPSFKRFVTRSFSSSSSSKQLDVPESQLDASYSTAGSVDLFASVGNTPLLELTTLSKLTGCKLLAKAEYANPSGSIKDRVAKSLILDAEERGLLKPGGTIIEATGGSTGVSLALLGASRGYKTLLTMPDITAKEKVQMMKTMGAEVHILPTTSMSDKENHFFHVARRLAETTPNSYCPNQFDNVANMRAHYEGTAPEIWQQVGGEIDGFVTSAGTSGTITGMSRFFKEQNPNVKVWLIDPEETAAMSVFINNDRATSTIEDGFEIVPMAKGSTIAEGVAALSRVTENLRESIVDQGITATNQEIVDMAYFLLRNDGIFVGPSSALNVLGAVKMARELGPGHTIVTILADGGVRYGSKLYNEEWLTEHNLLPQESATKKGATSLEFVAKHQFPTSV</sequence>
<dbReference type="PANTHER" id="PTHR10314">
    <property type="entry name" value="CYSTATHIONINE BETA-SYNTHASE"/>
    <property type="match status" value="1"/>
</dbReference>
<keyword evidence="4" id="KW-0808">Transferase</keyword>
<dbReference type="InterPro" id="IPR050214">
    <property type="entry name" value="Cys_Synth/Cystath_Beta-Synth"/>
</dbReference>
<comment type="similarity">
    <text evidence="2">Belongs to the cysteine synthase/cystathionine beta-synthase family.</text>
</comment>
<accession>A0A9W6YKJ8</accession>
<dbReference type="Pfam" id="PF00291">
    <property type="entry name" value="PALP"/>
    <property type="match status" value="1"/>
</dbReference>
<dbReference type="AlphaFoldDB" id="A0A9W6YKJ8"/>
<protein>
    <submittedName>
        <fullName evidence="8">Unnamed protein product</fullName>
    </submittedName>
</protein>
<dbReference type="SUPFAM" id="SSF53686">
    <property type="entry name" value="Tryptophan synthase beta subunit-like PLP-dependent enzymes"/>
    <property type="match status" value="1"/>
</dbReference>
<dbReference type="Gene3D" id="3.40.50.1100">
    <property type="match status" value="2"/>
</dbReference>
<dbReference type="InterPro" id="IPR001216">
    <property type="entry name" value="P-phosphate_BS"/>
</dbReference>
<organism evidence="8 9">
    <name type="scientific">Phytophthora lilii</name>
    <dbReference type="NCBI Taxonomy" id="2077276"/>
    <lineage>
        <taxon>Eukaryota</taxon>
        <taxon>Sar</taxon>
        <taxon>Stramenopiles</taxon>
        <taxon>Oomycota</taxon>
        <taxon>Peronosporomycetes</taxon>
        <taxon>Peronosporales</taxon>
        <taxon>Peronosporaceae</taxon>
        <taxon>Phytophthora</taxon>
    </lineage>
</organism>
<feature type="domain" description="Tryptophan synthase beta chain-like PALP" evidence="7">
    <location>
        <begin position="56"/>
        <end position="362"/>
    </location>
</feature>
<keyword evidence="6" id="KW-0198">Cysteine biosynthesis</keyword>
<dbReference type="GO" id="GO:0016740">
    <property type="term" value="F:transferase activity"/>
    <property type="evidence" value="ECO:0007669"/>
    <property type="project" value="UniProtKB-KW"/>
</dbReference>
<evidence type="ECO:0000256" key="1">
    <source>
        <dbReference type="ARBA" id="ARBA00001933"/>
    </source>
</evidence>
<keyword evidence="9" id="KW-1185">Reference proteome</keyword>
<evidence type="ECO:0000313" key="9">
    <source>
        <dbReference type="Proteomes" id="UP001165083"/>
    </source>
</evidence>
<evidence type="ECO:0000256" key="4">
    <source>
        <dbReference type="ARBA" id="ARBA00022679"/>
    </source>
</evidence>
<comment type="caution">
    <text evidence="8">The sequence shown here is derived from an EMBL/GenBank/DDBJ whole genome shotgun (WGS) entry which is preliminary data.</text>
</comment>
<dbReference type="GO" id="GO:0006535">
    <property type="term" value="P:cysteine biosynthetic process from serine"/>
    <property type="evidence" value="ECO:0007669"/>
    <property type="project" value="InterPro"/>
</dbReference>
<evidence type="ECO:0000256" key="6">
    <source>
        <dbReference type="ARBA" id="ARBA00023192"/>
    </source>
</evidence>
<keyword evidence="5" id="KW-0663">Pyridoxal phosphate</keyword>
<evidence type="ECO:0000313" key="8">
    <source>
        <dbReference type="EMBL" id="GMF65925.1"/>
    </source>
</evidence>
<reference evidence="8" key="1">
    <citation type="submission" date="2023-04" db="EMBL/GenBank/DDBJ databases">
        <title>Phytophthora lilii NBRC 32176.</title>
        <authorList>
            <person name="Ichikawa N."/>
            <person name="Sato H."/>
            <person name="Tonouchi N."/>
        </authorList>
    </citation>
    <scope>NUCLEOTIDE SEQUENCE</scope>
    <source>
        <strain evidence="8">NBRC 32176</strain>
    </source>
</reference>
<dbReference type="PROSITE" id="PS00901">
    <property type="entry name" value="CYS_SYNTHASE"/>
    <property type="match status" value="1"/>
</dbReference>
<proteinExistence type="inferred from homology"/>
<evidence type="ECO:0000256" key="5">
    <source>
        <dbReference type="ARBA" id="ARBA00022898"/>
    </source>
</evidence>
<evidence type="ECO:0000259" key="7">
    <source>
        <dbReference type="Pfam" id="PF00291"/>
    </source>
</evidence>
<dbReference type="Proteomes" id="UP001165083">
    <property type="component" value="Unassembled WGS sequence"/>
</dbReference>